<dbReference type="SUPFAM" id="SSF81631">
    <property type="entry name" value="PAP/OAS1 substrate-binding domain"/>
    <property type="match status" value="1"/>
</dbReference>
<dbReference type="InterPro" id="IPR043519">
    <property type="entry name" value="NT_sf"/>
</dbReference>
<name>A0A8J4QBA4_9MYCE</name>
<dbReference type="EC" id="2.7.7.19" evidence="5"/>
<keyword evidence="11" id="KW-0460">Magnesium</keyword>
<dbReference type="GO" id="GO:0046872">
    <property type="term" value="F:metal ion binding"/>
    <property type="evidence" value="ECO:0007669"/>
    <property type="project" value="UniProtKB-KW"/>
</dbReference>
<feature type="compositionally biased region" description="Low complexity" evidence="13">
    <location>
        <begin position="662"/>
        <end position="677"/>
    </location>
</feature>
<evidence type="ECO:0000256" key="4">
    <source>
        <dbReference type="ARBA" id="ARBA00010912"/>
    </source>
</evidence>
<feature type="region of interest" description="Disordered" evidence="13">
    <location>
        <begin position="516"/>
        <end position="634"/>
    </location>
</feature>
<keyword evidence="7" id="KW-0808">Transferase</keyword>
<keyword evidence="9" id="KW-0547">Nucleotide-binding</keyword>
<dbReference type="InterPro" id="IPR048840">
    <property type="entry name" value="PolA_pol_NTPase"/>
</dbReference>
<evidence type="ECO:0000256" key="9">
    <source>
        <dbReference type="ARBA" id="ARBA00022741"/>
    </source>
</evidence>
<dbReference type="EMBL" id="AJWJ01000005">
    <property type="protein sequence ID" value="KAF2078416.1"/>
    <property type="molecule type" value="Genomic_DNA"/>
</dbReference>
<evidence type="ECO:0000259" key="15">
    <source>
        <dbReference type="Pfam" id="PF04928"/>
    </source>
</evidence>
<dbReference type="SUPFAM" id="SSF81301">
    <property type="entry name" value="Nucleotidyltransferase"/>
    <property type="match status" value="1"/>
</dbReference>
<keyword evidence="6" id="KW-0507">mRNA processing</keyword>
<evidence type="ECO:0000256" key="5">
    <source>
        <dbReference type="ARBA" id="ARBA00012388"/>
    </source>
</evidence>
<organism evidence="17 18">
    <name type="scientific">Polysphondylium violaceum</name>
    <dbReference type="NCBI Taxonomy" id="133409"/>
    <lineage>
        <taxon>Eukaryota</taxon>
        <taxon>Amoebozoa</taxon>
        <taxon>Evosea</taxon>
        <taxon>Eumycetozoa</taxon>
        <taxon>Dictyostelia</taxon>
        <taxon>Dictyosteliales</taxon>
        <taxon>Dictyosteliaceae</taxon>
        <taxon>Polysphondylium</taxon>
    </lineage>
</organism>
<dbReference type="GO" id="GO:1990817">
    <property type="term" value="F:poly(A) RNA polymerase activity"/>
    <property type="evidence" value="ECO:0007669"/>
    <property type="project" value="UniProtKB-EC"/>
</dbReference>
<evidence type="ECO:0000256" key="12">
    <source>
        <dbReference type="ARBA" id="ARBA00023242"/>
    </source>
</evidence>
<evidence type="ECO:0000256" key="3">
    <source>
        <dbReference type="ARBA" id="ARBA00004123"/>
    </source>
</evidence>
<dbReference type="Proteomes" id="UP000695562">
    <property type="component" value="Unassembled WGS sequence"/>
</dbReference>
<evidence type="ECO:0000313" key="17">
    <source>
        <dbReference type="EMBL" id="KAF2078416.1"/>
    </source>
</evidence>
<dbReference type="CDD" id="cd05402">
    <property type="entry name" value="NT_PAP_TUTase"/>
    <property type="match status" value="1"/>
</dbReference>
<feature type="compositionally biased region" description="Polar residues" evidence="13">
    <location>
        <begin position="688"/>
        <end position="697"/>
    </location>
</feature>
<keyword evidence="10" id="KW-0067">ATP-binding</keyword>
<gene>
    <name evidence="17" type="ORF">CYY_000283</name>
</gene>
<evidence type="ECO:0000256" key="7">
    <source>
        <dbReference type="ARBA" id="ARBA00022679"/>
    </source>
</evidence>
<dbReference type="FunFam" id="1.10.1410.10:FF:000001">
    <property type="entry name" value="Putative poly(A) polymerase gamma"/>
    <property type="match status" value="1"/>
</dbReference>
<dbReference type="PANTHER" id="PTHR10682">
    <property type="entry name" value="POLY A POLYMERASE"/>
    <property type="match status" value="1"/>
</dbReference>
<evidence type="ECO:0000256" key="1">
    <source>
        <dbReference type="ARBA" id="ARBA00001936"/>
    </source>
</evidence>
<dbReference type="OrthoDB" id="412748at2759"/>
<dbReference type="InterPro" id="IPR007012">
    <property type="entry name" value="PolA_pol_cen_dom"/>
</dbReference>
<comment type="cofactor">
    <cofactor evidence="2">
        <name>Mg(2+)</name>
        <dbReference type="ChEBI" id="CHEBI:18420"/>
    </cofactor>
</comment>
<evidence type="ECO:0000256" key="2">
    <source>
        <dbReference type="ARBA" id="ARBA00001946"/>
    </source>
</evidence>
<dbReference type="Pfam" id="PF20750">
    <property type="entry name" value="PAP_NTPase"/>
    <property type="match status" value="1"/>
</dbReference>
<evidence type="ECO:0000256" key="6">
    <source>
        <dbReference type="ARBA" id="ARBA00022664"/>
    </source>
</evidence>
<comment type="subcellular location">
    <subcellularLocation>
        <location evidence="3">Nucleus</location>
    </subcellularLocation>
</comment>
<dbReference type="Pfam" id="PF04926">
    <property type="entry name" value="PAP_RNA-bind"/>
    <property type="match status" value="1"/>
</dbReference>
<dbReference type="SUPFAM" id="SSF55003">
    <property type="entry name" value="PAP/Archaeal CCA-adding enzyme, C-terminal domain"/>
    <property type="match status" value="1"/>
</dbReference>
<feature type="domain" description="Poly(A) polymerase RNA-binding" evidence="14">
    <location>
        <begin position="389"/>
        <end position="454"/>
    </location>
</feature>
<dbReference type="Gene3D" id="3.30.70.590">
    <property type="entry name" value="Poly(A) polymerase predicted RNA binding domain"/>
    <property type="match status" value="1"/>
</dbReference>
<feature type="region of interest" description="Disordered" evidence="13">
    <location>
        <begin position="657"/>
        <end position="697"/>
    </location>
</feature>
<keyword evidence="12" id="KW-0539">Nucleus</keyword>
<dbReference type="InterPro" id="IPR011068">
    <property type="entry name" value="NuclTrfase_I-like_C"/>
</dbReference>
<dbReference type="GO" id="GO:0005634">
    <property type="term" value="C:nucleus"/>
    <property type="evidence" value="ECO:0007669"/>
    <property type="project" value="UniProtKB-SubCell"/>
</dbReference>
<keyword evidence="18" id="KW-1185">Reference proteome</keyword>
<proteinExistence type="inferred from homology"/>
<dbReference type="AlphaFoldDB" id="A0A8J4QBA4"/>
<sequence length="743" mass="82492">MNKNGTTTPPIVNITNGSATAVSTTAPLSGVSSPPITTSGGSYYGVTEPISLATPSSLDLKLSTELENTLRSFNLFESNDQSRKREEVLGKLNEIVKEWAKQTSIKKGYPEQTASEVNAKIFTFGSYRLGVTGQDSDIDTLCIAPKHIMRNDFFDDLSEILKIHPEITEFKTVKDAFVPVISMVFSGIPIDLIFARLTLVSIPEDLNDLIDESFIKNVDEKSMLSLNGCRVTDQILKLVPNIPNFRMALRCLKLWAKRRGIYSNVLGFLGGVSWALLTARICQLYPNAAPSTLINRFFKVYEHWKWPAPVLLTHIQEGGSHSTKVWNQKKDKLHLMPILTPAYPSMNSTYNVSKSTLQLLKNEFIRGAEITRKIETNELLWPSLLEKSDFFTRYRFYLQIDCIAGNEEDHRKWEGWIESKLRFLVLNLEQTPNMKHAVPYPKNFENKTSNNANQMVTSFFMGLTFNFSNAPGADKSVDLTKAVTEYSAMIKDWLRTQKNPETMDIKIHYIKRKQLPPFVKDEGPPKEELKASKKRLSANSNPAEAKKKLKSDLNTSTGISSNSTPTTAPTTASSTPNPNDNPSTPPITGLSSSLNPPTTSTTVENVSEQKIDTTTLPLSSNETTPPSTSTSTITTLENQIDSTNVVVDSIVDENISASNQLDNSTTTTDESSTTNNELKNSVGEEDPSNVSPQQPVNTESKITNTMEVNELDFINPNQPPTNTVESKIIAPPKKPTINIIRGI</sequence>
<comment type="cofactor">
    <cofactor evidence="1">
        <name>Mn(2+)</name>
        <dbReference type="ChEBI" id="CHEBI:29035"/>
    </cofactor>
</comment>
<dbReference type="GO" id="GO:0005524">
    <property type="term" value="F:ATP binding"/>
    <property type="evidence" value="ECO:0007669"/>
    <property type="project" value="UniProtKB-KW"/>
</dbReference>
<accession>A0A8J4QBA4</accession>
<dbReference type="Gene3D" id="1.10.1410.10">
    <property type="match status" value="1"/>
</dbReference>
<reference evidence="17" key="1">
    <citation type="submission" date="2020-01" db="EMBL/GenBank/DDBJ databases">
        <title>Development of genomics and gene disruption for Polysphondylium violaceum indicates a role for the polyketide synthase stlB in stalk morphogenesis.</title>
        <authorList>
            <person name="Narita B."/>
            <person name="Kawabe Y."/>
            <person name="Kin K."/>
            <person name="Saito T."/>
            <person name="Gibbs R."/>
            <person name="Kuspa A."/>
            <person name="Muzny D."/>
            <person name="Queller D."/>
            <person name="Richards S."/>
            <person name="Strassman J."/>
            <person name="Sucgang R."/>
            <person name="Worley K."/>
            <person name="Schaap P."/>
        </authorList>
    </citation>
    <scope>NUCLEOTIDE SEQUENCE</scope>
    <source>
        <strain evidence="17">QSvi11</strain>
    </source>
</reference>
<dbReference type="PANTHER" id="PTHR10682:SF10">
    <property type="entry name" value="POLYNUCLEOTIDE ADENYLYLTRANSFERASE"/>
    <property type="match status" value="1"/>
</dbReference>
<dbReference type="InterPro" id="IPR007010">
    <property type="entry name" value="PolA_pol_RNA-bd_dom"/>
</dbReference>
<dbReference type="Gene3D" id="3.30.460.10">
    <property type="entry name" value="Beta Polymerase, domain 2"/>
    <property type="match status" value="1"/>
</dbReference>
<evidence type="ECO:0000259" key="16">
    <source>
        <dbReference type="Pfam" id="PF20750"/>
    </source>
</evidence>
<dbReference type="Pfam" id="PF04928">
    <property type="entry name" value="PAP_central"/>
    <property type="match status" value="1"/>
</dbReference>
<evidence type="ECO:0000256" key="11">
    <source>
        <dbReference type="ARBA" id="ARBA00022842"/>
    </source>
</evidence>
<comment type="similarity">
    <text evidence="4">Belongs to the poly(A) polymerase family.</text>
</comment>
<evidence type="ECO:0000256" key="8">
    <source>
        <dbReference type="ARBA" id="ARBA00022723"/>
    </source>
</evidence>
<feature type="compositionally biased region" description="Low complexity" evidence="13">
    <location>
        <begin position="560"/>
        <end position="582"/>
    </location>
</feature>
<comment type="caution">
    <text evidence="17">The sequence shown here is derived from an EMBL/GenBank/DDBJ whole genome shotgun (WGS) entry which is preliminary data.</text>
</comment>
<protein>
    <recommendedName>
        <fullName evidence="5">polynucleotide adenylyltransferase</fullName>
        <ecNumber evidence="5">2.7.7.19</ecNumber>
    </recommendedName>
</protein>
<evidence type="ECO:0000256" key="10">
    <source>
        <dbReference type="ARBA" id="ARBA00022840"/>
    </source>
</evidence>
<feature type="domain" description="Poly(A) polymerase nucleotidyltransferase" evidence="16">
    <location>
        <begin position="45"/>
        <end position="239"/>
    </location>
</feature>
<evidence type="ECO:0000259" key="14">
    <source>
        <dbReference type="Pfam" id="PF04926"/>
    </source>
</evidence>
<dbReference type="FunFam" id="3.30.460.10:FF:000002">
    <property type="entry name" value="Poly(A) polymerase alpha, putative"/>
    <property type="match status" value="1"/>
</dbReference>
<evidence type="ECO:0000313" key="18">
    <source>
        <dbReference type="Proteomes" id="UP000695562"/>
    </source>
</evidence>
<evidence type="ECO:0000256" key="13">
    <source>
        <dbReference type="SAM" id="MobiDB-lite"/>
    </source>
</evidence>
<dbReference type="GO" id="GO:0006397">
    <property type="term" value="P:mRNA processing"/>
    <property type="evidence" value="ECO:0007669"/>
    <property type="project" value="UniProtKB-KW"/>
</dbReference>
<feature type="compositionally biased region" description="Low complexity" evidence="13">
    <location>
        <begin position="590"/>
        <end position="602"/>
    </location>
</feature>
<dbReference type="GO" id="GO:0003723">
    <property type="term" value="F:RNA binding"/>
    <property type="evidence" value="ECO:0007669"/>
    <property type="project" value="InterPro"/>
</dbReference>
<feature type="compositionally biased region" description="Basic and acidic residues" evidence="13">
    <location>
        <begin position="519"/>
        <end position="531"/>
    </location>
</feature>
<keyword evidence="8" id="KW-0479">Metal-binding</keyword>
<feature type="compositionally biased region" description="Low complexity" evidence="13">
    <location>
        <begin position="613"/>
        <end position="634"/>
    </location>
</feature>
<feature type="domain" description="Poly(A) polymerase central" evidence="15">
    <location>
        <begin position="244"/>
        <end position="387"/>
    </location>
</feature>
<dbReference type="GO" id="GO:0031123">
    <property type="term" value="P:RNA 3'-end processing"/>
    <property type="evidence" value="ECO:0007669"/>
    <property type="project" value="InterPro"/>
</dbReference>